<gene>
    <name evidence="1" type="ORF">A2261_03865</name>
</gene>
<organism evidence="1 2">
    <name type="scientific">Candidatus Magasanikbacteria bacterium RIFOXYA2_FULL_44_8</name>
    <dbReference type="NCBI Taxonomy" id="1798696"/>
    <lineage>
        <taxon>Bacteria</taxon>
        <taxon>Candidatus Magasanikiibacteriota</taxon>
    </lineage>
</organism>
<reference evidence="1 2" key="1">
    <citation type="journal article" date="2016" name="Nat. Commun.">
        <title>Thousands of microbial genomes shed light on interconnected biogeochemical processes in an aquifer system.</title>
        <authorList>
            <person name="Anantharaman K."/>
            <person name="Brown C.T."/>
            <person name="Hug L.A."/>
            <person name="Sharon I."/>
            <person name="Castelle C.J."/>
            <person name="Probst A.J."/>
            <person name="Thomas B.C."/>
            <person name="Singh A."/>
            <person name="Wilkins M.J."/>
            <person name="Karaoz U."/>
            <person name="Brodie E.L."/>
            <person name="Williams K.H."/>
            <person name="Hubbard S.S."/>
            <person name="Banfield J.F."/>
        </authorList>
    </citation>
    <scope>NUCLEOTIDE SEQUENCE [LARGE SCALE GENOMIC DNA]</scope>
</reference>
<protein>
    <submittedName>
        <fullName evidence="1">Uncharacterized protein</fullName>
    </submittedName>
</protein>
<accession>A0A1F6NIY3</accession>
<proteinExistence type="predicted"/>
<dbReference type="Proteomes" id="UP000177803">
    <property type="component" value="Unassembled WGS sequence"/>
</dbReference>
<dbReference type="EMBL" id="MFQR01000064">
    <property type="protein sequence ID" value="OGH83783.1"/>
    <property type="molecule type" value="Genomic_DNA"/>
</dbReference>
<evidence type="ECO:0000313" key="2">
    <source>
        <dbReference type="Proteomes" id="UP000177803"/>
    </source>
</evidence>
<dbReference type="AlphaFoldDB" id="A0A1F6NIY3"/>
<evidence type="ECO:0000313" key="1">
    <source>
        <dbReference type="EMBL" id="OGH83783.1"/>
    </source>
</evidence>
<comment type="caution">
    <text evidence="1">The sequence shown here is derived from an EMBL/GenBank/DDBJ whole genome shotgun (WGS) entry which is preliminary data.</text>
</comment>
<name>A0A1F6NIY3_9BACT</name>
<sequence>MIECTFGNIVVMGDRLLVARLRSEFAWIKLYYDNTLPTLKVRARQLRGVILIIPVQDYAIADVQGDDAEAHGMRLSYGFTRSPCGRSDISPAARFKNQNGDDIYVNFRYVDHIPELNRLHK</sequence>